<name>S4WCU9_STRAG</name>
<sequence length="93" mass="11022">MVFIIIFINIIILSIKERNMAFDNNQEKISKLLKSTDTTTKNNTNSNFEFERTKQFMFSLQPSVREKITQIAHNRGYRSASSFLNDYFKNFEL</sequence>
<dbReference type="AlphaFoldDB" id="S4WCU9"/>
<dbReference type="EMBL" id="KC492042">
    <property type="protein sequence ID" value="AGO89422.1"/>
    <property type="molecule type" value="Genomic_DNA"/>
</dbReference>
<organism evidence="1">
    <name type="scientific">Streptococcus agalactiae 2584</name>
    <dbReference type="NCBI Taxonomy" id="996766"/>
    <lineage>
        <taxon>Bacteria</taxon>
        <taxon>Bacillati</taxon>
        <taxon>Bacillota</taxon>
        <taxon>Bacilli</taxon>
        <taxon>Lactobacillales</taxon>
        <taxon>Streptococcaceae</taxon>
        <taxon>Streptococcus</taxon>
    </lineage>
</organism>
<gene>
    <name evidence="1" type="ORF">TnGBS2.6_02c</name>
</gene>
<reference evidence="1" key="1">
    <citation type="journal article" date="2013" name="J. Bacteriol.">
        <title>Modular evolution of TnGBSs, a new family of integrative and conjugative elements associating insertion sequence transposition, plasmid replication, and conjugation for their spreading.</title>
        <authorList>
            <person name="Guerillot R."/>
            <person name="Da Cunha V."/>
            <person name="Sauvage E."/>
            <person name="Bouchier C."/>
            <person name="Glaser P."/>
        </authorList>
    </citation>
    <scope>NUCLEOTIDE SEQUENCE</scope>
</reference>
<protein>
    <submittedName>
        <fullName evidence="1">Uncharacterized protein</fullName>
    </submittedName>
</protein>
<accession>S4WCU9</accession>
<proteinExistence type="predicted"/>
<evidence type="ECO:0000313" key="1">
    <source>
        <dbReference type="EMBL" id="AGO89422.1"/>
    </source>
</evidence>